<accession>A0A0B8T5K2</accession>
<evidence type="ECO:0000313" key="2">
    <source>
        <dbReference type="Proteomes" id="UP000031802"/>
    </source>
</evidence>
<dbReference type="AlphaFoldDB" id="A0A0B8T5K2"/>
<comment type="caution">
    <text evidence="1">The sequence shown here is derived from an EMBL/GenBank/DDBJ whole genome shotgun (WGS) entry which is preliminary data.</text>
</comment>
<name>A0A0B8T5K2_9SPHI</name>
<protein>
    <submittedName>
        <fullName evidence="1">Uncharacterized protein</fullName>
    </submittedName>
</protein>
<dbReference type="PATRIC" id="fig|1229276.3.peg.3268"/>
<dbReference type="EMBL" id="JJMU01000061">
    <property type="protein sequence ID" value="KGE12944.1"/>
    <property type="molecule type" value="Genomic_DNA"/>
</dbReference>
<gene>
    <name evidence="1" type="ORF">DI53_3161</name>
</gene>
<sequence>MLLLVQKLTPFYLITMNLLYEINENTPHQLKDKVSMISIWNDKPLPIAEGEKLEQLSSGIL</sequence>
<proteinExistence type="predicted"/>
<reference evidence="1 2" key="2">
    <citation type="journal article" date="2015" name="PLoS ONE">
        <title>Whole-Genome Optical Mapping and Finished Genome Sequence of Sphingobacterium deserti sp. nov., a New Species Isolated from the Western Desert of China.</title>
        <authorList>
            <person name="Teng C."/>
            <person name="Zhou Z."/>
            <person name="Molnar I."/>
            <person name="Li X."/>
            <person name="Tang R."/>
            <person name="Chen M."/>
            <person name="Wang L."/>
            <person name="Su S."/>
            <person name="Zhang W."/>
            <person name="Lin M."/>
        </authorList>
    </citation>
    <scope>NUCLEOTIDE SEQUENCE [LARGE SCALE GENOMIC DNA]</scope>
    <source>
        <strain evidence="2">ACCC05744</strain>
    </source>
</reference>
<organism evidence="1 2">
    <name type="scientific">Sphingobacterium deserti</name>
    <dbReference type="NCBI Taxonomy" id="1229276"/>
    <lineage>
        <taxon>Bacteria</taxon>
        <taxon>Pseudomonadati</taxon>
        <taxon>Bacteroidota</taxon>
        <taxon>Sphingobacteriia</taxon>
        <taxon>Sphingobacteriales</taxon>
        <taxon>Sphingobacteriaceae</taxon>
        <taxon>Sphingobacterium</taxon>
    </lineage>
</organism>
<evidence type="ECO:0000313" key="1">
    <source>
        <dbReference type="EMBL" id="KGE12944.1"/>
    </source>
</evidence>
<dbReference type="Proteomes" id="UP000031802">
    <property type="component" value="Unassembled WGS sequence"/>
</dbReference>
<keyword evidence="2" id="KW-1185">Reference proteome</keyword>
<reference evidence="2" key="1">
    <citation type="submission" date="2014-04" db="EMBL/GenBank/DDBJ databases">
        <title>Whole-Genome optical mapping and complete genome sequence of Sphingobacterium deserti sp. nov., a new spaces isolated from desert in the west of China.</title>
        <authorList>
            <person name="Teng C."/>
            <person name="Zhou Z."/>
            <person name="Li X."/>
            <person name="Chen M."/>
            <person name="Lin M."/>
            <person name="Wang L."/>
            <person name="Su S."/>
            <person name="Zhang C."/>
            <person name="Zhang W."/>
        </authorList>
    </citation>
    <scope>NUCLEOTIDE SEQUENCE [LARGE SCALE GENOMIC DNA]</scope>
    <source>
        <strain evidence="2">ACCC05744</strain>
    </source>
</reference>